<dbReference type="Proteomes" id="UP000313849">
    <property type="component" value="Unassembled WGS sequence"/>
</dbReference>
<evidence type="ECO:0000313" key="1">
    <source>
        <dbReference type="EMBL" id="TNU75780.1"/>
    </source>
</evidence>
<proteinExistence type="predicted"/>
<dbReference type="EMBL" id="VENP01000015">
    <property type="protein sequence ID" value="TNU75780.1"/>
    <property type="molecule type" value="Genomic_DNA"/>
</dbReference>
<dbReference type="AlphaFoldDB" id="A0A5C5BEV2"/>
<organism evidence="1 2">
    <name type="scientific">Miniimonas arenae</name>
    <dbReference type="NCBI Taxonomy" id="676201"/>
    <lineage>
        <taxon>Bacteria</taxon>
        <taxon>Bacillati</taxon>
        <taxon>Actinomycetota</taxon>
        <taxon>Actinomycetes</taxon>
        <taxon>Micrococcales</taxon>
        <taxon>Beutenbergiaceae</taxon>
        <taxon>Miniimonas</taxon>
    </lineage>
</organism>
<gene>
    <name evidence="1" type="ORF">FH969_05645</name>
</gene>
<evidence type="ECO:0000313" key="2">
    <source>
        <dbReference type="Proteomes" id="UP000313849"/>
    </source>
</evidence>
<name>A0A5C5BEV2_9MICO</name>
<protein>
    <submittedName>
        <fullName evidence="1">Uncharacterized protein</fullName>
    </submittedName>
</protein>
<accession>A0A5C5BEV2</accession>
<keyword evidence="2" id="KW-1185">Reference proteome</keyword>
<comment type="caution">
    <text evidence="1">The sequence shown here is derived from an EMBL/GenBank/DDBJ whole genome shotgun (WGS) entry which is preliminary data.</text>
</comment>
<reference evidence="1 2" key="1">
    <citation type="submission" date="2019-06" db="EMBL/GenBank/DDBJ databases">
        <title>Draft genome sequence of Miniimonas arenae KCTC 19750T isolated from sea sand.</title>
        <authorList>
            <person name="Park S.-J."/>
        </authorList>
    </citation>
    <scope>NUCLEOTIDE SEQUENCE [LARGE SCALE GENOMIC DNA]</scope>
    <source>
        <strain evidence="1 2">KCTC 19750</strain>
    </source>
</reference>
<sequence length="105" mass="11146">MVATAVLFLTRGVSWRDRVPVSQAVLLQSDVLALAVGSCGDEPEVDLLDEQEDAVEVAVVSTRTIGGPGSGDCMDMVEVRLQAPLGERTLLDVTSGDEITVDSDW</sequence>